<dbReference type="Proteomes" id="UP000748531">
    <property type="component" value="Unassembled WGS sequence"/>
</dbReference>
<keyword evidence="2" id="KW-1185">Reference proteome</keyword>
<gene>
    <name evidence="1" type="ORF">PHET_00734</name>
</gene>
<organism evidence="1 2">
    <name type="scientific">Paragonimus heterotremus</name>
    <dbReference type="NCBI Taxonomy" id="100268"/>
    <lineage>
        <taxon>Eukaryota</taxon>
        <taxon>Metazoa</taxon>
        <taxon>Spiralia</taxon>
        <taxon>Lophotrochozoa</taxon>
        <taxon>Platyhelminthes</taxon>
        <taxon>Trematoda</taxon>
        <taxon>Digenea</taxon>
        <taxon>Plagiorchiida</taxon>
        <taxon>Troglotremata</taxon>
        <taxon>Troglotrematidae</taxon>
        <taxon>Paragonimus</taxon>
    </lineage>
</organism>
<accession>A0A8J4X3G8</accession>
<name>A0A8J4X3G8_9TREM</name>
<comment type="caution">
    <text evidence="1">The sequence shown here is derived from an EMBL/GenBank/DDBJ whole genome shotgun (WGS) entry which is preliminary data.</text>
</comment>
<proteinExistence type="predicted"/>
<reference evidence="1" key="1">
    <citation type="submission" date="2019-05" db="EMBL/GenBank/DDBJ databases">
        <title>Annotation for the trematode Paragonimus heterotremus.</title>
        <authorList>
            <person name="Choi Y.-J."/>
        </authorList>
    </citation>
    <scope>NUCLEOTIDE SEQUENCE</scope>
    <source>
        <strain evidence="1">LC</strain>
    </source>
</reference>
<evidence type="ECO:0000313" key="2">
    <source>
        <dbReference type="Proteomes" id="UP000748531"/>
    </source>
</evidence>
<dbReference type="EMBL" id="LUCH01000195">
    <property type="protein sequence ID" value="KAF5405817.1"/>
    <property type="molecule type" value="Genomic_DNA"/>
</dbReference>
<protein>
    <submittedName>
        <fullName evidence="1">Uncharacterized protein</fullName>
    </submittedName>
</protein>
<evidence type="ECO:0000313" key="1">
    <source>
        <dbReference type="EMBL" id="KAF5405817.1"/>
    </source>
</evidence>
<sequence length="36" mass="3906">MFGSEPLQVAVISLILTDPVVREPYGKPCPDSSSWS</sequence>
<dbReference type="AlphaFoldDB" id="A0A8J4X3G8"/>